<evidence type="ECO:0000313" key="1">
    <source>
        <dbReference type="EMBL" id="DAD74115.1"/>
    </source>
</evidence>
<name>A0A8S5LWE3_9CAUD</name>
<accession>A0A8S5LWE3</accession>
<organism evidence="1">
    <name type="scientific">Myoviridae sp. ctqYq4</name>
    <dbReference type="NCBI Taxonomy" id="2826702"/>
    <lineage>
        <taxon>Viruses</taxon>
        <taxon>Duplodnaviria</taxon>
        <taxon>Heunggongvirae</taxon>
        <taxon>Uroviricota</taxon>
        <taxon>Caudoviricetes</taxon>
    </lineage>
</organism>
<sequence>MCGPVHNRIIQLLIVSRQARLIAQKCAKNLAFALNR</sequence>
<proteinExistence type="predicted"/>
<dbReference type="EMBL" id="BK014752">
    <property type="protein sequence ID" value="DAD74115.1"/>
    <property type="molecule type" value="Genomic_DNA"/>
</dbReference>
<reference evidence="1" key="1">
    <citation type="journal article" date="2021" name="Proc. Natl. Acad. Sci. U.S.A.">
        <title>A Catalog of Tens of Thousands of Viruses from Human Metagenomes Reveals Hidden Associations with Chronic Diseases.</title>
        <authorList>
            <person name="Tisza M.J."/>
            <person name="Buck C.B."/>
        </authorList>
    </citation>
    <scope>NUCLEOTIDE SEQUENCE</scope>
    <source>
        <strain evidence="1">CtqYq4</strain>
    </source>
</reference>
<protein>
    <submittedName>
        <fullName evidence="1">Uncharacterized protein</fullName>
    </submittedName>
</protein>